<keyword evidence="1" id="KW-1133">Transmembrane helix</keyword>
<keyword evidence="1" id="KW-0812">Transmembrane</keyword>
<dbReference type="Proteomes" id="UP000237347">
    <property type="component" value="Unassembled WGS sequence"/>
</dbReference>
<dbReference type="EMBL" id="PKMF04000348">
    <property type="protein sequence ID" value="KAK7836631.1"/>
    <property type="molecule type" value="Genomic_DNA"/>
</dbReference>
<evidence type="ECO:0000256" key="1">
    <source>
        <dbReference type="SAM" id="Phobius"/>
    </source>
</evidence>
<evidence type="ECO:0000313" key="2">
    <source>
        <dbReference type="EMBL" id="KAK7836631.1"/>
    </source>
</evidence>
<comment type="caution">
    <text evidence="2">The sequence shown here is derived from an EMBL/GenBank/DDBJ whole genome shotgun (WGS) entry which is preliminary data.</text>
</comment>
<keyword evidence="3" id="KW-1185">Reference proteome</keyword>
<keyword evidence="1" id="KW-0472">Membrane</keyword>
<accession>A0AAW0KFH9</accession>
<feature type="transmembrane region" description="Helical" evidence="1">
    <location>
        <begin position="30"/>
        <end position="52"/>
    </location>
</feature>
<dbReference type="AlphaFoldDB" id="A0AAW0KFH9"/>
<reference evidence="2 3" key="1">
    <citation type="journal article" date="2018" name="Sci. Data">
        <title>The draft genome sequence of cork oak.</title>
        <authorList>
            <person name="Ramos A.M."/>
            <person name="Usie A."/>
            <person name="Barbosa P."/>
            <person name="Barros P.M."/>
            <person name="Capote T."/>
            <person name="Chaves I."/>
            <person name="Simoes F."/>
            <person name="Abreu I."/>
            <person name="Carrasquinho I."/>
            <person name="Faro C."/>
            <person name="Guimaraes J.B."/>
            <person name="Mendonca D."/>
            <person name="Nobrega F."/>
            <person name="Rodrigues L."/>
            <person name="Saibo N.J.M."/>
            <person name="Varela M.C."/>
            <person name="Egas C."/>
            <person name="Matos J."/>
            <person name="Miguel C.M."/>
            <person name="Oliveira M.M."/>
            <person name="Ricardo C.P."/>
            <person name="Goncalves S."/>
        </authorList>
    </citation>
    <scope>NUCLEOTIDE SEQUENCE [LARGE SCALE GENOMIC DNA]</scope>
    <source>
        <strain evidence="3">cv. HL8</strain>
    </source>
</reference>
<organism evidence="2 3">
    <name type="scientific">Quercus suber</name>
    <name type="common">Cork oak</name>
    <dbReference type="NCBI Taxonomy" id="58331"/>
    <lineage>
        <taxon>Eukaryota</taxon>
        <taxon>Viridiplantae</taxon>
        <taxon>Streptophyta</taxon>
        <taxon>Embryophyta</taxon>
        <taxon>Tracheophyta</taxon>
        <taxon>Spermatophyta</taxon>
        <taxon>Magnoliopsida</taxon>
        <taxon>eudicotyledons</taxon>
        <taxon>Gunneridae</taxon>
        <taxon>Pentapetalae</taxon>
        <taxon>rosids</taxon>
        <taxon>fabids</taxon>
        <taxon>Fagales</taxon>
        <taxon>Fagaceae</taxon>
        <taxon>Quercus</taxon>
    </lineage>
</organism>
<gene>
    <name evidence="2" type="primary">DTX14_2</name>
    <name evidence="2" type="ORF">CFP56_022295</name>
</gene>
<evidence type="ECO:0000313" key="3">
    <source>
        <dbReference type="Proteomes" id="UP000237347"/>
    </source>
</evidence>
<sequence>MLGVYMEYSSACDKTRAVFSKDVCFSMRELFRFAVASAAMVCLTITNLYYYIPYEFVATARVPRGSGWQDIGAYVNLEAYYLALKARERMFDGDI</sequence>
<name>A0AAW0KFH9_QUESU</name>
<proteinExistence type="predicted"/>
<protein>
    <submittedName>
        <fullName evidence="2">Protein detoxification 14</fullName>
    </submittedName>
</protein>